<name>T0QP76_SAPDV</name>
<dbReference type="Proteomes" id="UP000030762">
    <property type="component" value="Unassembled WGS sequence"/>
</dbReference>
<dbReference type="EMBL" id="JH767137">
    <property type="protein sequence ID" value="EQC39909.1"/>
    <property type="molecule type" value="Genomic_DNA"/>
</dbReference>
<keyword evidence="2" id="KW-1185">Reference proteome</keyword>
<organism evidence="1 2">
    <name type="scientific">Saprolegnia diclina (strain VS20)</name>
    <dbReference type="NCBI Taxonomy" id="1156394"/>
    <lineage>
        <taxon>Eukaryota</taxon>
        <taxon>Sar</taxon>
        <taxon>Stramenopiles</taxon>
        <taxon>Oomycota</taxon>
        <taxon>Saprolegniomycetes</taxon>
        <taxon>Saprolegniales</taxon>
        <taxon>Saprolegniaceae</taxon>
        <taxon>Saprolegnia</taxon>
    </lineage>
</organism>
<accession>T0QP76</accession>
<dbReference type="AlphaFoldDB" id="T0QP76"/>
<reference evidence="1 2" key="1">
    <citation type="submission" date="2012-04" db="EMBL/GenBank/DDBJ databases">
        <title>The Genome Sequence of Saprolegnia declina VS20.</title>
        <authorList>
            <consortium name="The Broad Institute Genome Sequencing Platform"/>
            <person name="Russ C."/>
            <person name="Nusbaum C."/>
            <person name="Tyler B."/>
            <person name="van West P."/>
            <person name="Dieguez-Uribeondo J."/>
            <person name="de Bruijn I."/>
            <person name="Tripathy S."/>
            <person name="Jiang R."/>
            <person name="Young S.K."/>
            <person name="Zeng Q."/>
            <person name="Gargeya S."/>
            <person name="Fitzgerald M."/>
            <person name="Haas B."/>
            <person name="Abouelleil A."/>
            <person name="Alvarado L."/>
            <person name="Arachchi H.M."/>
            <person name="Berlin A."/>
            <person name="Chapman S.B."/>
            <person name="Goldberg J."/>
            <person name="Griggs A."/>
            <person name="Gujja S."/>
            <person name="Hansen M."/>
            <person name="Howarth C."/>
            <person name="Imamovic A."/>
            <person name="Larimer J."/>
            <person name="McCowen C."/>
            <person name="Montmayeur A."/>
            <person name="Murphy C."/>
            <person name="Neiman D."/>
            <person name="Pearson M."/>
            <person name="Priest M."/>
            <person name="Roberts A."/>
            <person name="Saif S."/>
            <person name="Shea T."/>
            <person name="Sisk P."/>
            <person name="Sykes S."/>
            <person name="Wortman J."/>
            <person name="Nusbaum C."/>
            <person name="Birren B."/>
        </authorList>
    </citation>
    <scope>NUCLEOTIDE SEQUENCE [LARGE SCALE GENOMIC DNA]</scope>
    <source>
        <strain evidence="1 2">VS20</strain>
    </source>
</reference>
<dbReference type="RefSeq" id="XP_008606383.1">
    <property type="nucleotide sequence ID" value="XM_008608161.1"/>
</dbReference>
<evidence type="ECO:0000313" key="1">
    <source>
        <dbReference type="EMBL" id="EQC39909.1"/>
    </source>
</evidence>
<dbReference type="GeneID" id="19943292"/>
<proteinExistence type="predicted"/>
<evidence type="ECO:0000313" key="2">
    <source>
        <dbReference type="Proteomes" id="UP000030762"/>
    </source>
</evidence>
<sequence length="368" mass="40379">MLTSIAANHDVFIESSSSCYDVVRATSVIDLLNKNWPGRASDLLTPMLLLEHYVTTAPQRADANYLGHCLPPVLVAAVDAYLFPARPSVLSKLAADSNPLTVVAVGLASAALAQPLLPLSESVLDTIFVALDQVPERRPRHHSDDSDDSAYVLAPQSVTDVDVVRSVLVLAQRAHRLDAALFEKCVARYGLLILRAIGPLARNRVDLGVLGSLIVDYIHRSIPSLLDKVAWPDSDEWSAEYITCMGWALLLAAERLLHYLAPDSLTPFLSAWLEALPTDIFATRDFLVPLVERLPRTVAAFRPLALAVVTRYEATPPLPSIVDFGMRDVALDPTHCDDCKTVRAFLDDPNINESTFTKSGRHKRPRHA</sequence>
<gene>
    <name evidence="1" type="ORF">SDRG_02565</name>
</gene>
<protein>
    <submittedName>
        <fullName evidence="1">Uncharacterized protein</fullName>
    </submittedName>
</protein>
<dbReference type="VEuPathDB" id="FungiDB:SDRG_02565"/>
<dbReference type="InParanoid" id="T0QP76"/>